<dbReference type="Pfam" id="PF00443">
    <property type="entry name" value="UCH"/>
    <property type="match status" value="1"/>
</dbReference>
<dbReference type="EC" id="3.4.19.12" evidence="10"/>
<keyword evidence="4" id="KW-0963">Cytoplasm</keyword>
<dbReference type="Gene3D" id="3.30.2230.10">
    <property type="entry name" value="DUSP-like"/>
    <property type="match status" value="1"/>
</dbReference>
<evidence type="ECO:0000256" key="4">
    <source>
        <dbReference type="ARBA" id="ARBA00022490"/>
    </source>
</evidence>
<gene>
    <name evidence="14" type="primary">USP11</name>
</gene>
<organism evidence="14 15">
    <name type="scientific">Oncorhynchus kisutch</name>
    <name type="common">Coho salmon</name>
    <name type="synonym">Salmo kisutch</name>
    <dbReference type="NCBI Taxonomy" id="8019"/>
    <lineage>
        <taxon>Eukaryota</taxon>
        <taxon>Metazoa</taxon>
        <taxon>Chordata</taxon>
        <taxon>Craniata</taxon>
        <taxon>Vertebrata</taxon>
        <taxon>Euteleostomi</taxon>
        <taxon>Actinopterygii</taxon>
        <taxon>Neopterygii</taxon>
        <taxon>Teleostei</taxon>
        <taxon>Protacanthopterygii</taxon>
        <taxon>Salmoniformes</taxon>
        <taxon>Salmonidae</taxon>
        <taxon>Salmoninae</taxon>
        <taxon>Oncorhynchus</taxon>
    </lineage>
</organism>
<dbReference type="Pfam" id="PF14836">
    <property type="entry name" value="Ubiquitin_3"/>
    <property type="match status" value="1"/>
</dbReference>
<evidence type="ECO:0000256" key="11">
    <source>
        <dbReference type="SAM" id="MobiDB-lite"/>
    </source>
</evidence>
<dbReference type="AlphaFoldDB" id="A0A8C7IBF9"/>
<dbReference type="PANTHER" id="PTHR21646:SF29">
    <property type="entry name" value="UBIQUITIN CARBOXYL-TERMINAL HYDROLASE 11"/>
    <property type="match status" value="1"/>
</dbReference>
<reference evidence="14" key="2">
    <citation type="submission" date="2025-09" db="UniProtKB">
        <authorList>
            <consortium name="Ensembl"/>
        </authorList>
    </citation>
    <scope>IDENTIFICATION</scope>
</reference>
<dbReference type="CDD" id="cd02674">
    <property type="entry name" value="Peptidase_C19R"/>
    <property type="match status" value="1"/>
</dbReference>
<dbReference type="InterPro" id="IPR028889">
    <property type="entry name" value="USP"/>
</dbReference>
<dbReference type="SUPFAM" id="SSF143791">
    <property type="entry name" value="DUSP-like"/>
    <property type="match status" value="1"/>
</dbReference>
<dbReference type="PANTHER" id="PTHR21646">
    <property type="entry name" value="UBIQUITIN CARBOXYL-TERMINAL HYDROLASE"/>
    <property type="match status" value="1"/>
</dbReference>
<evidence type="ECO:0000256" key="6">
    <source>
        <dbReference type="ARBA" id="ARBA00022786"/>
    </source>
</evidence>
<accession>A0A8C7IBF9</accession>
<sequence length="798" mass="91601">MELFLTNTCRYLVERRWYEQWKEYVVTGDQNSSSFPGQIDNTELFEELDSYHLKERLVENEDFVLIPAEAWCNLLAWYGMVDDQPALERKVVDLPSTVKVEVYPVEIFLCLHSNMENVVTAQFSRVDHIHTIQKVMMKQFDVVEGAETRLWMKSSDTCCERLRNVHVNVLDSSLSSGMVIYISPSISYSRNSVEEQESYRGQPGVCGLTNLGNTCFMNSALQCLSNTPPLTEYFLQSAYLEELNFTNPLGMKGEIAEAYADVIKQMWSGRHYSVVPRLFKTKVGHFASQFLGYQQHDSQELLSFLLDGLHEDLNRVKNKEYIELRDADGRPDQEVAEEAWHNHRRRNNSVIVDTFHGLFKSTLVCPECRKVSVTFDPFCYLSVPLPVSKDRVMEVFFVSLDPVAKPVQHRLVVPKAGKVFDLCSALSEMTDVSVNQMVVADVFNHRFYKIYHADESLSCILDRDDIFVYVKPEEGDEVVLALYLRERSHYRDSGSGSSSCGTSLFGHPLLMAVPRVQCSRNALYHLFLQRAGVPTNSQQGAGMGEDGSAFSFSCESDYTSHSHCQLLCHGCTQPYVAIDWDPDMKKKCYNENEAEKYVKHQSMEVPHQQTTVQLQECIELFTTVEILEEENPWYCPICKKHQLATKKLDLWSLPEVLIIHLKRFSYTKYSREKLDIIVDFPLRLVISCLSFTPPSRYDLIAVSNHYGGLRDGHYTSYARNKDNGQWYYFDDNKVTYAREEQIVTNAAYLLFYHRQDKIRQPTLPPPSDSSSSPTQPANVTSHKHGMERATSCVNMETD</sequence>
<feature type="region of interest" description="Disordered" evidence="11">
    <location>
        <begin position="760"/>
        <end position="798"/>
    </location>
</feature>
<dbReference type="InterPro" id="IPR028135">
    <property type="entry name" value="Ub_USP-typ"/>
</dbReference>
<evidence type="ECO:0000256" key="1">
    <source>
        <dbReference type="ARBA" id="ARBA00000707"/>
    </source>
</evidence>
<keyword evidence="15" id="KW-1185">Reference proteome</keyword>
<dbReference type="InterPro" id="IPR038765">
    <property type="entry name" value="Papain-like_cys_pep_sf"/>
</dbReference>
<dbReference type="PROSITE" id="PS00973">
    <property type="entry name" value="USP_2"/>
    <property type="match status" value="1"/>
</dbReference>
<keyword evidence="7 10" id="KW-0378">Hydrolase</keyword>
<evidence type="ECO:0000313" key="14">
    <source>
        <dbReference type="Ensembl" id="ENSOKIP00005069897.1"/>
    </source>
</evidence>
<evidence type="ECO:0000256" key="8">
    <source>
        <dbReference type="ARBA" id="ARBA00022807"/>
    </source>
</evidence>
<keyword evidence="6 10" id="KW-0833">Ubl conjugation pathway</keyword>
<dbReference type="SMART" id="SM00695">
    <property type="entry name" value="DUSP"/>
    <property type="match status" value="1"/>
</dbReference>
<reference evidence="14" key="1">
    <citation type="submission" date="2025-08" db="UniProtKB">
        <authorList>
            <consortium name="Ensembl"/>
        </authorList>
    </citation>
    <scope>IDENTIFICATION</scope>
</reference>
<keyword evidence="8 10" id="KW-0788">Thiol protease</keyword>
<evidence type="ECO:0000259" key="12">
    <source>
        <dbReference type="PROSITE" id="PS50235"/>
    </source>
</evidence>
<dbReference type="InterPro" id="IPR006615">
    <property type="entry name" value="Pept_C19_DUSP"/>
</dbReference>
<evidence type="ECO:0000256" key="9">
    <source>
        <dbReference type="ARBA" id="ARBA00023242"/>
    </source>
</evidence>
<dbReference type="InterPro" id="IPR035927">
    <property type="entry name" value="DUSP-like_sf"/>
</dbReference>
<dbReference type="InterPro" id="IPR018200">
    <property type="entry name" value="USP_CS"/>
</dbReference>
<evidence type="ECO:0000256" key="2">
    <source>
        <dbReference type="ARBA" id="ARBA00004123"/>
    </source>
</evidence>
<dbReference type="GO" id="GO:0005737">
    <property type="term" value="C:cytoplasm"/>
    <property type="evidence" value="ECO:0007669"/>
    <property type="project" value="UniProtKB-SubCell"/>
</dbReference>
<evidence type="ECO:0000256" key="10">
    <source>
        <dbReference type="RuleBase" id="RU366025"/>
    </source>
</evidence>
<proteinExistence type="inferred from homology"/>
<dbReference type="Gene3D" id="3.90.70.10">
    <property type="entry name" value="Cysteine proteinases"/>
    <property type="match status" value="2"/>
</dbReference>
<dbReference type="InterPro" id="IPR001394">
    <property type="entry name" value="Peptidase_C19_UCH"/>
</dbReference>
<dbReference type="PROSITE" id="PS51283">
    <property type="entry name" value="DUSP"/>
    <property type="match status" value="1"/>
</dbReference>
<name>A0A8C7IBF9_ONCKI</name>
<dbReference type="Ensembl" id="ENSOKIT00005074356.1">
    <property type="protein sequence ID" value="ENSOKIP00005069897.1"/>
    <property type="gene ID" value="ENSOKIG00005023371.1"/>
</dbReference>
<dbReference type="Pfam" id="PF06337">
    <property type="entry name" value="DUSP"/>
    <property type="match status" value="1"/>
</dbReference>
<comment type="similarity">
    <text evidence="10">Belongs to the peptidase C19 family.</text>
</comment>
<keyword evidence="9" id="KW-0539">Nucleus</keyword>
<evidence type="ECO:0000259" key="13">
    <source>
        <dbReference type="PROSITE" id="PS51283"/>
    </source>
</evidence>
<dbReference type="FunFam" id="3.90.70.10:FF:000013">
    <property type="entry name" value="ubiquitin carboxyl-terminal hydrolase 15 isoform X1"/>
    <property type="match status" value="1"/>
</dbReference>
<dbReference type="InterPro" id="IPR050185">
    <property type="entry name" value="Ub_carboxyl-term_hydrolase"/>
</dbReference>
<dbReference type="Proteomes" id="UP000694557">
    <property type="component" value="Unassembled WGS sequence"/>
</dbReference>
<dbReference type="GO" id="GO:0016579">
    <property type="term" value="P:protein deubiquitination"/>
    <property type="evidence" value="ECO:0007669"/>
    <property type="project" value="InterPro"/>
</dbReference>
<evidence type="ECO:0000256" key="3">
    <source>
        <dbReference type="ARBA" id="ARBA00004496"/>
    </source>
</evidence>
<feature type="domain" description="DUSP" evidence="13">
    <location>
        <begin position="1"/>
        <end position="92"/>
    </location>
</feature>
<comment type="catalytic activity">
    <reaction evidence="1 10">
        <text>Thiol-dependent hydrolysis of ester, thioester, amide, peptide and isopeptide bonds formed by the C-terminal Gly of ubiquitin (a 76-residue protein attached to proteins as an intracellular targeting signal).</text>
        <dbReference type="EC" id="3.4.19.12"/>
    </reaction>
</comment>
<dbReference type="SUPFAM" id="SSF54001">
    <property type="entry name" value="Cysteine proteinases"/>
    <property type="match status" value="1"/>
</dbReference>
<keyword evidence="5 10" id="KW-0645">Protease</keyword>
<dbReference type="GO" id="GO:0004843">
    <property type="term" value="F:cysteine-type deubiquitinase activity"/>
    <property type="evidence" value="ECO:0007669"/>
    <property type="project" value="UniProtKB-UniRule"/>
</dbReference>
<dbReference type="PROSITE" id="PS50235">
    <property type="entry name" value="USP_3"/>
    <property type="match status" value="1"/>
</dbReference>
<dbReference type="GO" id="GO:0005634">
    <property type="term" value="C:nucleus"/>
    <property type="evidence" value="ECO:0007669"/>
    <property type="project" value="UniProtKB-SubCell"/>
</dbReference>
<feature type="domain" description="USP" evidence="12">
    <location>
        <begin position="206"/>
        <end position="755"/>
    </location>
</feature>
<dbReference type="Gene3D" id="3.10.20.90">
    <property type="entry name" value="Phosphatidylinositol 3-kinase Catalytic Subunit, Chain A, domain 1"/>
    <property type="match status" value="1"/>
</dbReference>
<dbReference type="GeneTree" id="ENSGT00940000160485"/>
<evidence type="ECO:0000313" key="15">
    <source>
        <dbReference type="Proteomes" id="UP000694557"/>
    </source>
</evidence>
<evidence type="ECO:0000256" key="7">
    <source>
        <dbReference type="ARBA" id="ARBA00022801"/>
    </source>
</evidence>
<protein>
    <recommendedName>
        <fullName evidence="10">Ubiquitin carboxyl-terminal hydrolase</fullName>
        <ecNumber evidence="10">3.4.19.12</ecNumber>
    </recommendedName>
</protein>
<dbReference type="PROSITE" id="PS00972">
    <property type="entry name" value="USP_1"/>
    <property type="match status" value="1"/>
</dbReference>
<evidence type="ECO:0000256" key="5">
    <source>
        <dbReference type="ARBA" id="ARBA00022670"/>
    </source>
</evidence>
<comment type="subcellular location">
    <subcellularLocation>
        <location evidence="3">Cytoplasm</location>
    </subcellularLocation>
    <subcellularLocation>
        <location evidence="2">Nucleus</location>
    </subcellularLocation>
</comment>
<dbReference type="GO" id="GO:0006508">
    <property type="term" value="P:proteolysis"/>
    <property type="evidence" value="ECO:0007669"/>
    <property type="project" value="UniProtKB-KW"/>
</dbReference>